<comment type="caution">
    <text evidence="7">The sequence shown here is derived from an EMBL/GenBank/DDBJ whole genome shotgun (WGS) entry which is preliminary data.</text>
</comment>
<keyword evidence="7" id="KW-0407">Ion channel</keyword>
<organism evidence="7 8">
    <name type="scientific">Thalassobaculum litoreum DSM 18839</name>
    <dbReference type="NCBI Taxonomy" id="1123362"/>
    <lineage>
        <taxon>Bacteria</taxon>
        <taxon>Pseudomonadati</taxon>
        <taxon>Pseudomonadota</taxon>
        <taxon>Alphaproteobacteria</taxon>
        <taxon>Rhodospirillales</taxon>
        <taxon>Thalassobaculaceae</taxon>
        <taxon>Thalassobaculum</taxon>
    </lineage>
</organism>
<feature type="transmembrane region" description="Helical" evidence="5">
    <location>
        <begin position="69"/>
        <end position="91"/>
    </location>
</feature>
<reference evidence="7 8" key="1">
    <citation type="submission" date="2016-10" db="EMBL/GenBank/DDBJ databases">
        <authorList>
            <person name="Varghese N."/>
            <person name="Submissions S."/>
        </authorList>
    </citation>
    <scope>NUCLEOTIDE SEQUENCE [LARGE SCALE GENOMIC DNA]</scope>
    <source>
        <strain evidence="7 8">DSM 18839</strain>
    </source>
</reference>
<evidence type="ECO:0000256" key="2">
    <source>
        <dbReference type="ARBA" id="ARBA00022692"/>
    </source>
</evidence>
<dbReference type="GO" id="GO:0001518">
    <property type="term" value="C:voltage-gated sodium channel complex"/>
    <property type="evidence" value="ECO:0007669"/>
    <property type="project" value="TreeGrafter"/>
</dbReference>
<comment type="subcellular location">
    <subcellularLocation>
        <location evidence="1">Membrane</location>
        <topology evidence="1">Multi-pass membrane protein</topology>
    </subcellularLocation>
</comment>
<proteinExistence type="predicted"/>
<dbReference type="EMBL" id="FNBW01000010">
    <property type="protein sequence ID" value="SDG07793.1"/>
    <property type="molecule type" value="Genomic_DNA"/>
</dbReference>
<feature type="transmembrane region" description="Helical" evidence="5">
    <location>
        <begin position="181"/>
        <end position="199"/>
    </location>
</feature>
<keyword evidence="7" id="KW-0406">Ion transport</keyword>
<keyword evidence="4 5" id="KW-0472">Membrane</keyword>
<name>A0A8G2BK43_9PROT</name>
<evidence type="ECO:0000313" key="8">
    <source>
        <dbReference type="Proteomes" id="UP000198615"/>
    </source>
</evidence>
<dbReference type="InterPro" id="IPR027359">
    <property type="entry name" value="Volt_channel_dom_sf"/>
</dbReference>
<evidence type="ECO:0000256" key="4">
    <source>
        <dbReference type="ARBA" id="ARBA00023136"/>
    </source>
</evidence>
<dbReference type="Proteomes" id="UP000198615">
    <property type="component" value="Unassembled WGS sequence"/>
</dbReference>
<dbReference type="AlphaFoldDB" id="A0A8G2BK43"/>
<keyword evidence="3 5" id="KW-1133">Transmembrane helix</keyword>
<dbReference type="Gene3D" id="1.10.287.70">
    <property type="match status" value="1"/>
</dbReference>
<feature type="transmembrane region" description="Helical" evidence="5">
    <location>
        <begin position="219"/>
        <end position="243"/>
    </location>
</feature>
<feature type="domain" description="Ion transport" evidence="6">
    <location>
        <begin position="42"/>
        <end position="252"/>
    </location>
</feature>
<feature type="transmembrane region" description="Helical" evidence="5">
    <location>
        <begin position="146"/>
        <end position="169"/>
    </location>
</feature>
<dbReference type="InterPro" id="IPR005821">
    <property type="entry name" value="Ion_trans_dom"/>
</dbReference>
<dbReference type="GO" id="GO:0005248">
    <property type="term" value="F:voltage-gated sodium channel activity"/>
    <property type="evidence" value="ECO:0007669"/>
    <property type="project" value="TreeGrafter"/>
</dbReference>
<accession>A0A8G2BK43</accession>
<dbReference type="Pfam" id="PF00520">
    <property type="entry name" value="Ion_trans"/>
    <property type="match status" value="1"/>
</dbReference>
<dbReference type="SUPFAM" id="SSF81324">
    <property type="entry name" value="Voltage-gated potassium channels"/>
    <property type="match status" value="1"/>
</dbReference>
<feature type="transmembrane region" description="Helical" evidence="5">
    <location>
        <begin position="103"/>
        <end position="126"/>
    </location>
</feature>
<gene>
    <name evidence="7" type="ORF">SAMN05660686_03261</name>
</gene>
<sequence>MAASSADLPGDRMLETQSGAGTVSGAREWVRAVVESGRAQAVITALIVLNAVTLGLETSATAMAVAGPLLVLADTIILGVFVAEIALKLFARGPRFFRDPWNLFDVVVVGVALVPASQGFSVLRAFRILRVLRLVSVVPSLRRVVGALLHAIPGMGSVVMLLGVLFYVFAVMATKLFGGAFPEWFGTIGASFYTLFQVMTLESWSMGIVRPVMDVFPVAWLFFVPFILLTSFAVLNLFIGIIVDAMQSQAHAEEAALHLGEPTLVDVMAEVKALRAEIAATRGEVQEGARGEKSALESEGHSG</sequence>
<keyword evidence="2 5" id="KW-0812">Transmembrane</keyword>
<dbReference type="Gene3D" id="1.20.120.350">
    <property type="entry name" value="Voltage-gated potassium channels. Chain C"/>
    <property type="match status" value="1"/>
</dbReference>
<evidence type="ECO:0000256" key="1">
    <source>
        <dbReference type="ARBA" id="ARBA00004141"/>
    </source>
</evidence>
<keyword evidence="8" id="KW-1185">Reference proteome</keyword>
<dbReference type="InterPro" id="IPR043203">
    <property type="entry name" value="VGCC_Ca_Na"/>
</dbReference>
<evidence type="ECO:0000256" key="3">
    <source>
        <dbReference type="ARBA" id="ARBA00022989"/>
    </source>
</evidence>
<evidence type="ECO:0000313" key="7">
    <source>
        <dbReference type="EMBL" id="SDG07793.1"/>
    </source>
</evidence>
<evidence type="ECO:0000259" key="6">
    <source>
        <dbReference type="Pfam" id="PF00520"/>
    </source>
</evidence>
<keyword evidence="7" id="KW-0813">Transport</keyword>
<protein>
    <submittedName>
        <fullName evidence="7">Voltage-gated sodium channel</fullName>
    </submittedName>
</protein>
<dbReference type="PANTHER" id="PTHR10037">
    <property type="entry name" value="VOLTAGE-GATED CATION CHANNEL CALCIUM AND SODIUM"/>
    <property type="match status" value="1"/>
</dbReference>
<evidence type="ECO:0000256" key="5">
    <source>
        <dbReference type="SAM" id="Phobius"/>
    </source>
</evidence>
<dbReference type="PANTHER" id="PTHR10037:SF62">
    <property type="entry name" value="SODIUM CHANNEL PROTEIN 60E"/>
    <property type="match status" value="1"/>
</dbReference>